<keyword evidence="1" id="KW-0812">Transmembrane</keyword>
<proteinExistence type="predicted"/>
<gene>
    <name evidence="3" type="ORF">PGSY75_0301100</name>
</gene>
<keyword evidence="1" id="KW-0472">Membrane</keyword>
<evidence type="ECO:0000256" key="1">
    <source>
        <dbReference type="SAM" id="Phobius"/>
    </source>
</evidence>
<dbReference type="GeneID" id="29774489"/>
<reference evidence="3 4" key="1">
    <citation type="journal article" date="2016" name="Nat. Commun.">
        <title>Genomes of cryptic chimpanzee Plasmodium species reveal key evolutionary events leading to human malaria.</title>
        <authorList>
            <person name="Sundararaman S.A."/>
            <person name="Plenderleith L.J."/>
            <person name="Liu W."/>
            <person name="Loy D.E."/>
            <person name="Learn G.H."/>
            <person name="Li Y."/>
            <person name="Shaw K.S."/>
            <person name="Ayouba A."/>
            <person name="Peeters M."/>
            <person name="Speede S."/>
            <person name="Shaw G.M."/>
            <person name="Bushman F.D."/>
            <person name="Brisson D."/>
            <person name="Rayner J.C."/>
            <person name="Sharp P.M."/>
            <person name="Hahn B.H."/>
        </authorList>
    </citation>
    <scope>NUCLEOTIDE SEQUENCE [LARGE SCALE GENOMIC DNA]</scope>
    <source>
        <strain evidence="3 4">SY75</strain>
    </source>
</reference>
<feature type="transmembrane region" description="Helical" evidence="1">
    <location>
        <begin position="189"/>
        <end position="212"/>
    </location>
</feature>
<dbReference type="VEuPathDB" id="PlasmoDB:PGSY75_0301100"/>
<comment type="caution">
    <text evidence="3">The sequence shown here is derived from an EMBL/GenBank/DDBJ whole genome shotgun (WGS) entry which is preliminary data.</text>
</comment>
<protein>
    <submittedName>
        <fullName evidence="3">Exported protein (Hyp13)</fullName>
    </submittedName>
</protein>
<dbReference type="Proteomes" id="UP000076004">
    <property type="component" value="Chromosome 3"/>
</dbReference>
<dbReference type="VEuPathDB" id="PlasmoDB:PGABG01_0300300"/>
<evidence type="ECO:0000256" key="2">
    <source>
        <dbReference type="SAM" id="SignalP"/>
    </source>
</evidence>
<accession>A0A151LVD0</accession>
<dbReference type="AlphaFoldDB" id="A0A151LVD0"/>
<dbReference type="RefSeq" id="XP_018643455.1">
    <property type="nucleotide sequence ID" value="XM_018783872.1"/>
</dbReference>
<keyword evidence="2" id="KW-0732">Signal</keyword>
<sequence>MSSSPKKICLNIIKYIFLLLLHQETLHKLNIKYNSQIIGTNVRKNRSLVKYEKLTSQNDKMYNTKLPKLIKKINNHKDDVLLFNEILDDELKLYDIEINKFKGRNKAYTYENHYNNDEIESNYKKKFIHDKYIFYKNIIPFLKKNKIFCKRCMKKFSRSLNMFKTNFAFILSEANSPMSLRDSIIVESFISLLSFLSAIIICGIAIGISYLLRLIALNITTLNPATIPIFIILIFTIFVVVYLVKSKKKEKELMDR</sequence>
<feature type="chain" id="PRO_5007584529" evidence="2">
    <location>
        <begin position="28"/>
        <end position="256"/>
    </location>
</feature>
<evidence type="ECO:0000313" key="3">
    <source>
        <dbReference type="EMBL" id="KYO03133.1"/>
    </source>
</evidence>
<organism evidence="3 4">
    <name type="scientific">Plasmodium gaboni</name>
    <dbReference type="NCBI Taxonomy" id="647221"/>
    <lineage>
        <taxon>Eukaryota</taxon>
        <taxon>Sar</taxon>
        <taxon>Alveolata</taxon>
        <taxon>Apicomplexa</taxon>
        <taxon>Aconoidasida</taxon>
        <taxon>Haemosporida</taxon>
        <taxon>Plasmodiidae</taxon>
        <taxon>Plasmodium</taxon>
        <taxon>Plasmodium (Laverania)</taxon>
    </lineage>
</organism>
<evidence type="ECO:0000313" key="4">
    <source>
        <dbReference type="Proteomes" id="UP000076004"/>
    </source>
</evidence>
<keyword evidence="1" id="KW-1133">Transmembrane helix</keyword>
<name>A0A151LVD0_9APIC</name>
<dbReference type="EMBL" id="LVLB01000004">
    <property type="protein sequence ID" value="KYO03133.1"/>
    <property type="molecule type" value="Genomic_DNA"/>
</dbReference>
<feature type="transmembrane region" description="Helical" evidence="1">
    <location>
        <begin position="224"/>
        <end position="244"/>
    </location>
</feature>
<dbReference type="KEGG" id="pgab:PGSY75_0301100"/>
<feature type="signal peptide" evidence="2">
    <location>
        <begin position="1"/>
        <end position="27"/>
    </location>
</feature>